<evidence type="ECO:0000259" key="1">
    <source>
        <dbReference type="Pfam" id="PF13521"/>
    </source>
</evidence>
<dbReference type="InterPro" id="IPR027417">
    <property type="entry name" value="P-loop_NTPase"/>
</dbReference>
<name>A0ABV5I6N7_9ACTN</name>
<feature type="domain" description="NadR/Ttd14 AAA" evidence="1">
    <location>
        <begin position="3"/>
        <end position="169"/>
    </location>
</feature>
<dbReference type="EMBL" id="JBHMEI010000001">
    <property type="protein sequence ID" value="MFB9199595.1"/>
    <property type="molecule type" value="Genomic_DNA"/>
</dbReference>
<organism evidence="2 3">
    <name type="scientific">Nonomuraea spiralis</name>
    <dbReference type="NCBI Taxonomy" id="46182"/>
    <lineage>
        <taxon>Bacteria</taxon>
        <taxon>Bacillati</taxon>
        <taxon>Actinomycetota</taxon>
        <taxon>Actinomycetes</taxon>
        <taxon>Streptosporangiales</taxon>
        <taxon>Streptosporangiaceae</taxon>
        <taxon>Nonomuraea</taxon>
    </lineage>
</organism>
<dbReference type="Proteomes" id="UP001589647">
    <property type="component" value="Unassembled WGS sequence"/>
</dbReference>
<protein>
    <submittedName>
        <fullName evidence="2">AAA family ATPase</fullName>
    </submittedName>
</protein>
<dbReference type="InterPro" id="IPR038727">
    <property type="entry name" value="NadR/Ttd14_AAA_dom"/>
</dbReference>
<comment type="caution">
    <text evidence="2">The sequence shown here is derived from an EMBL/GenBank/DDBJ whole genome shotgun (WGS) entry which is preliminary data.</text>
</comment>
<sequence>MPRHVLTGAPGAGKTAVLRLLEVRGHAVVEEAATDVIALAGALGRAEPWHEPAFVDEVVTLQRRRQEAVRQDRAAAVFFDRSPVCTLALSRYLGFGTSRLLAREVERVVAEGTYDGRVFFVRNQGFVRATPARRISFEDSLDFERLHERTYRDLGFELVEIPAAPVADRVTLIERSLNA</sequence>
<dbReference type="RefSeq" id="WP_189645320.1">
    <property type="nucleotide sequence ID" value="NZ_BMRC01000001.1"/>
</dbReference>
<evidence type="ECO:0000313" key="2">
    <source>
        <dbReference type="EMBL" id="MFB9199595.1"/>
    </source>
</evidence>
<keyword evidence="3" id="KW-1185">Reference proteome</keyword>
<dbReference type="Gene3D" id="3.40.50.300">
    <property type="entry name" value="P-loop containing nucleotide triphosphate hydrolases"/>
    <property type="match status" value="1"/>
</dbReference>
<dbReference type="SUPFAM" id="SSF52540">
    <property type="entry name" value="P-loop containing nucleoside triphosphate hydrolases"/>
    <property type="match status" value="1"/>
</dbReference>
<dbReference type="Pfam" id="PF13521">
    <property type="entry name" value="AAA_28"/>
    <property type="match status" value="1"/>
</dbReference>
<proteinExistence type="predicted"/>
<gene>
    <name evidence="2" type="ORF">ACFFV7_00210</name>
</gene>
<evidence type="ECO:0000313" key="3">
    <source>
        <dbReference type="Proteomes" id="UP001589647"/>
    </source>
</evidence>
<accession>A0ABV5I6N7</accession>
<reference evidence="2 3" key="1">
    <citation type="submission" date="2024-09" db="EMBL/GenBank/DDBJ databases">
        <authorList>
            <person name="Sun Q."/>
            <person name="Mori K."/>
        </authorList>
    </citation>
    <scope>NUCLEOTIDE SEQUENCE [LARGE SCALE GENOMIC DNA]</scope>
    <source>
        <strain evidence="2 3">CCM 3426</strain>
    </source>
</reference>